<accession>A0A644VAU5</accession>
<evidence type="ECO:0000313" key="2">
    <source>
        <dbReference type="EMBL" id="MPL88400.1"/>
    </source>
</evidence>
<name>A0A644VAU5_9ZZZZ</name>
<gene>
    <name evidence="2" type="ORF">SDC9_34420</name>
</gene>
<feature type="compositionally biased region" description="Basic and acidic residues" evidence="1">
    <location>
        <begin position="37"/>
        <end position="46"/>
    </location>
</feature>
<reference evidence="2" key="1">
    <citation type="submission" date="2019-08" db="EMBL/GenBank/DDBJ databases">
        <authorList>
            <person name="Kucharzyk K."/>
            <person name="Murdoch R.W."/>
            <person name="Higgins S."/>
            <person name="Loffler F."/>
        </authorList>
    </citation>
    <scope>NUCLEOTIDE SEQUENCE</scope>
</reference>
<protein>
    <submittedName>
        <fullName evidence="2">Uncharacterized protein</fullName>
    </submittedName>
</protein>
<evidence type="ECO:0000256" key="1">
    <source>
        <dbReference type="SAM" id="MobiDB-lite"/>
    </source>
</evidence>
<comment type="caution">
    <text evidence="2">The sequence shown here is derived from an EMBL/GenBank/DDBJ whole genome shotgun (WGS) entry which is preliminary data.</text>
</comment>
<sequence>MRGQRPGQPQADAVGGHGERDLARRAMARAARPAILPHEESDERAGRARGIAIEQVQLVRILEAAGALDQPQAEEARVEVDIRLNAAGEGGDVMETGGHGSSPEGGLARR</sequence>
<feature type="region of interest" description="Disordered" evidence="1">
    <location>
        <begin position="1"/>
        <end position="46"/>
    </location>
</feature>
<proteinExistence type="predicted"/>
<organism evidence="2">
    <name type="scientific">bioreactor metagenome</name>
    <dbReference type="NCBI Taxonomy" id="1076179"/>
    <lineage>
        <taxon>unclassified sequences</taxon>
        <taxon>metagenomes</taxon>
        <taxon>ecological metagenomes</taxon>
    </lineage>
</organism>
<dbReference type="EMBL" id="VSSQ01000256">
    <property type="protein sequence ID" value="MPL88400.1"/>
    <property type="molecule type" value="Genomic_DNA"/>
</dbReference>
<dbReference type="AlphaFoldDB" id="A0A644VAU5"/>
<feature type="region of interest" description="Disordered" evidence="1">
    <location>
        <begin position="88"/>
        <end position="110"/>
    </location>
</feature>